<dbReference type="EMBL" id="JAEILG010000032">
    <property type="protein sequence ID" value="MBI6565376.1"/>
    <property type="molecule type" value="Genomic_DNA"/>
</dbReference>
<protein>
    <recommendedName>
        <fullName evidence="2">Insecticide toxin TcdB middle/N-terminal domain-containing protein</fullName>
    </recommendedName>
</protein>
<evidence type="ECO:0000313" key="4">
    <source>
        <dbReference type="Proteomes" id="UP000648914"/>
    </source>
</evidence>
<accession>A0ABS0UJM9</accession>
<proteinExistence type="predicted"/>
<evidence type="ECO:0000256" key="1">
    <source>
        <dbReference type="SAM" id="Phobius"/>
    </source>
</evidence>
<feature type="transmembrane region" description="Helical" evidence="1">
    <location>
        <begin position="1669"/>
        <end position="1702"/>
    </location>
</feature>
<organism evidence="3 4">
    <name type="scientific">Pseudomonas synxantha</name>
    <dbReference type="NCBI Taxonomy" id="47883"/>
    <lineage>
        <taxon>Bacteria</taxon>
        <taxon>Pseudomonadati</taxon>
        <taxon>Pseudomonadota</taxon>
        <taxon>Gammaproteobacteria</taxon>
        <taxon>Pseudomonadales</taxon>
        <taxon>Pseudomonadaceae</taxon>
        <taxon>Pseudomonas</taxon>
    </lineage>
</organism>
<keyword evidence="1" id="KW-0812">Transmembrane</keyword>
<comment type="caution">
    <text evidence="3">The sequence shown here is derived from an EMBL/GenBank/DDBJ whole genome shotgun (WGS) entry which is preliminary data.</text>
</comment>
<keyword evidence="1" id="KW-0472">Membrane</keyword>
<sequence>MAATAYLAKMNQQEPRVVPVNGAANWRLPLDLPSGRNGASPQVAIEHSTQRGNDLCGYGAGVNLGGRIRRRDRLEAQWSARPLVLEGVGELIEVSPGQWLPVEAALTCRVDGKLDGSLCVTHPDGRKDYYGESSATRIAIIEGSEDINVEWLIERTEIPDSDSLFYEYGTESGLPLLVSVRFGPYQLSLDYEVRPDPVIRAYGGQIQTLTMRIAAFRLQFMNPPSKQQTIRRWQLGYAQNFAGWSVLNSVTIEGDGPSGEIESWPSITLEVIDASLDHATATVIQLPDAPIAPSKAHAGTLSWFGNGRPSIYEVTDSSLRIISDESPNTIVETERVPTELFDYSSRMVFSDISGDGYSDLVLLGDDIAGHFPFIPGEGYGKFEQWHLDFPAGLLLGANAVLCDVDGDGGNEIVFFNDVTDVWEALLPGNSVRPPVLVSLTGNLPKQKLDGKALHLVDATGDGLADFVLVEADRLQIWFNRGGRDFDDAHDVPVQNSGLLRPERQTLGFADFTGDGVADFYAIEGAQVHIWINESCARYAYLGVLDLAGLEDHRDVVVCDWHGLGRSGFLWWPYEGDVRFISPMGMAALGALATVDNGLGLKQTFAWSTTSLDSSAARRSGRPWSRELPFALRVCREFVTFDELNGTSRTMQYEYEAPFFWPARRRFLGFTRSTVREIGATGRPFRSTALVHVMPSRHDPDLVEVVHAGSLKTLHLYEFANVESLIMRVEHSAETWQVMDDVSKVCAAAISLKQSIVEHIDSGGNAYSLTSVKYENFDSEGRPKRIVETATSPAATLSMDGIVLNSAQSNHTLITEIDYAVDPTKRFMDRRSCVRQTDGEGAKIAASILYYDGLDTGKVGVVGRLTSAFSLVMTEEHAALLGSEDEISELGYVRLNGESGWWRRDRDVNEKQDDQGHRVTSLRDALGHTVQSTYDASGIWVEKIETATGTHHYVPDPISNKPAREIDGFGTEREYNYDGLGRLCKIEEVGWSLPVQVIKPEFTRSGIALQIETLADEHNESTIATRESLDAYGRSIGKQILSQSGTYSLGLSRFNIDGKLIARSVPHGVNRQTGQPLEGTLPEWQFDYDALNRVTVVREPGGNHRILQYAGPWVIESDPLKPWKPRRVMLTDARGHIVLSACGDNSAMTRLQRDARGNPLMVQDLFGRESVFEYDLLGRQIRSSTPDGGEQIIVLDALGAVRKTIHSGMKKHEVLMDEAGRQASVETEGRATYTFIYQDATAGPGAGLLKEAVSAAGTATFSYDRGRRICERRYQRRGTVNELVLQYDYRLDGNLRELKLPNGASLRWNYDDIGRVISIPNFIKSVEYGTDGVLKALIMQNGVRTELERQIDRTRLRGCKVVAGGIEILRSGVVRTGGDEVSAWEDGNLRKTILADSMHRIVAVKIGDEVIESRVYDTQHRLSDIAGLALEYNSAQKLVRAGADGVRVDAMGAIVGWGPKSYQLDGKGVVSSISNGSEARHYDTDHEGRICAAYDVANQLVFYQPDPHIIQTVDALYVVIHLGALPVARARLLPNGKLGDVQFLHHDLFGRLVLSTDAAARVTKHICYDVGGLPTVAKGEIDESLDLLFEGNRFVSIGDCYLQGARLYAPRLGRFLSADVVAYDAADPLAGDRYLFSRGHPLQHADPTGLFLDNLWSEVSRAWNDWGKKLLLAVAVIVIAIYASVPVLIGMAIGAVVGGLAAYQKGGDVLEGMLVGSLLGAAGAFGAGFVSASGGGIWAAAASGAMKGAITGAAMGLAAGYAGGAGSAEDMLEATAAGALTGAVAGAVLGAAGEWLRNSKVVAPNFEVQRARFVKAFGQAMSDGSNAGNALANASTSSEFFGPYLKYGASELAKSGAWVHVTQVVVAASAGYQAGGFGKPLERVIWEDILHQKVEGDLVNRSF</sequence>
<keyword evidence="4" id="KW-1185">Reference proteome</keyword>
<dbReference type="SUPFAM" id="SSF69318">
    <property type="entry name" value="Integrin alpha N-terminal domain"/>
    <property type="match status" value="1"/>
</dbReference>
<dbReference type="InterPro" id="IPR022045">
    <property type="entry name" value="TcdB_toxin_mid/N"/>
</dbReference>
<feature type="transmembrane region" description="Helical" evidence="1">
    <location>
        <begin position="1508"/>
        <end position="1527"/>
    </location>
</feature>
<reference evidence="3 4" key="1">
    <citation type="submission" date="2020-12" db="EMBL/GenBank/DDBJ databases">
        <title>Comparative genomic insights into the epidemiology and virulence of plant pathogenic Pseudomonads from Turkey.</title>
        <authorList>
            <person name="Dillon M."/>
            <person name="Ruiz-Bedoya T."/>
            <person name="Bendalovic-Torma C."/>
            <person name="Guttman K.M."/>
            <person name="Kwak H."/>
            <person name="Middleton M.A."/>
            <person name="Wang P.W."/>
            <person name="Horuz S."/>
            <person name="Aysan Y."/>
            <person name="Guttman D.S."/>
        </authorList>
    </citation>
    <scope>NUCLEOTIDE SEQUENCE [LARGE SCALE GENOMIC DNA]</scope>
    <source>
        <strain evidence="3 4">S5_IA_2b</strain>
    </source>
</reference>
<feature type="transmembrane region" description="Helical" evidence="1">
    <location>
        <begin position="1736"/>
        <end position="1761"/>
    </location>
</feature>
<gene>
    <name evidence="3" type="ORF">YA0852_14870</name>
</gene>
<feature type="domain" description="Insecticide toxin TcdB middle/N-terminal" evidence="2">
    <location>
        <begin position="557"/>
        <end position="674"/>
    </location>
</feature>
<evidence type="ECO:0000259" key="2">
    <source>
        <dbReference type="Pfam" id="PF12256"/>
    </source>
</evidence>
<dbReference type="InterPro" id="IPR028994">
    <property type="entry name" value="Integrin_alpha_N"/>
</dbReference>
<feature type="transmembrane region" description="Helical" evidence="1">
    <location>
        <begin position="1773"/>
        <end position="1795"/>
    </location>
</feature>
<dbReference type="PANTHER" id="PTHR32305:SF15">
    <property type="entry name" value="PROTEIN RHSA-RELATED"/>
    <property type="match status" value="1"/>
</dbReference>
<dbReference type="PANTHER" id="PTHR32305">
    <property type="match status" value="1"/>
</dbReference>
<dbReference type="RefSeq" id="WP_198720983.1">
    <property type="nucleotide sequence ID" value="NZ_JAEIKU010000134.1"/>
</dbReference>
<name>A0ABS0UJM9_9PSED</name>
<dbReference type="Pfam" id="PF12256">
    <property type="entry name" value="TcdB_toxin_midN"/>
    <property type="match status" value="1"/>
</dbReference>
<dbReference type="InterPro" id="IPR050708">
    <property type="entry name" value="T6SS_VgrG/RHS"/>
</dbReference>
<keyword evidence="1" id="KW-1133">Transmembrane helix</keyword>
<dbReference type="Proteomes" id="UP000648914">
    <property type="component" value="Unassembled WGS sequence"/>
</dbReference>
<evidence type="ECO:0000313" key="3">
    <source>
        <dbReference type="EMBL" id="MBI6565376.1"/>
    </source>
</evidence>
<dbReference type="Gene3D" id="2.180.10.10">
    <property type="entry name" value="RHS repeat-associated core"/>
    <property type="match status" value="3"/>
</dbReference>
<feature type="transmembrane region" description="Helical" evidence="1">
    <location>
        <begin position="1708"/>
        <end position="1729"/>
    </location>
</feature>